<evidence type="ECO:0000256" key="1">
    <source>
        <dbReference type="SAM" id="MobiDB-lite"/>
    </source>
</evidence>
<sequence>MSATWTQSATFIGKDDQTTYAAITSTLRPQTTTTVAFPYSGIRNMDIGVQSAVLISQEWHPASYHIHNEHILDYHDLHFYAHIDHPNHNCTHVNRNAQPANPDPLQQSPSYRDDYAYSPKDSTRRCRSPDDHCDEHFGAHIDHPTVAALPMPTTTTTTTTTTYIVS</sequence>
<evidence type="ECO:0000313" key="3">
    <source>
        <dbReference type="Proteomes" id="UP000308768"/>
    </source>
</evidence>
<feature type="compositionally biased region" description="Polar residues" evidence="1">
    <location>
        <begin position="92"/>
        <end position="110"/>
    </location>
</feature>
<dbReference type="AlphaFoldDB" id="A0A4U0XWE6"/>
<organism evidence="2 3">
    <name type="scientific">Cryomyces minteri</name>
    <dbReference type="NCBI Taxonomy" id="331657"/>
    <lineage>
        <taxon>Eukaryota</taxon>
        <taxon>Fungi</taxon>
        <taxon>Dikarya</taxon>
        <taxon>Ascomycota</taxon>
        <taxon>Pezizomycotina</taxon>
        <taxon>Dothideomycetes</taxon>
        <taxon>Dothideomycetes incertae sedis</taxon>
        <taxon>Cryomyces</taxon>
    </lineage>
</organism>
<dbReference type="EMBL" id="NAJN01000004">
    <property type="protein sequence ID" value="TKA82232.1"/>
    <property type="molecule type" value="Genomic_DNA"/>
</dbReference>
<feature type="compositionally biased region" description="Basic and acidic residues" evidence="1">
    <location>
        <begin position="111"/>
        <end position="130"/>
    </location>
</feature>
<proteinExistence type="predicted"/>
<feature type="region of interest" description="Disordered" evidence="1">
    <location>
        <begin position="92"/>
        <end position="130"/>
    </location>
</feature>
<name>A0A4U0XWE6_9PEZI</name>
<evidence type="ECO:0000313" key="2">
    <source>
        <dbReference type="EMBL" id="TKA82232.1"/>
    </source>
</evidence>
<gene>
    <name evidence="2" type="ORF">B0A49_00417</name>
</gene>
<protein>
    <submittedName>
        <fullName evidence="2">Uncharacterized protein</fullName>
    </submittedName>
</protein>
<comment type="caution">
    <text evidence="2">The sequence shown here is derived from an EMBL/GenBank/DDBJ whole genome shotgun (WGS) entry which is preliminary data.</text>
</comment>
<dbReference type="Proteomes" id="UP000308768">
    <property type="component" value="Unassembled WGS sequence"/>
</dbReference>
<accession>A0A4U0XWE6</accession>
<reference evidence="2 3" key="1">
    <citation type="submission" date="2017-03" db="EMBL/GenBank/DDBJ databases">
        <title>Genomes of endolithic fungi from Antarctica.</title>
        <authorList>
            <person name="Coleine C."/>
            <person name="Masonjones S."/>
            <person name="Stajich J.E."/>
        </authorList>
    </citation>
    <scope>NUCLEOTIDE SEQUENCE [LARGE SCALE GENOMIC DNA]</scope>
    <source>
        <strain evidence="2 3">CCFEE 5187</strain>
    </source>
</reference>
<keyword evidence="3" id="KW-1185">Reference proteome</keyword>